<name>A0ACC1SL18_9HYPO</name>
<organism evidence="1 2">
    <name type="scientific">Fusarium decemcellulare</name>
    <dbReference type="NCBI Taxonomy" id="57161"/>
    <lineage>
        <taxon>Eukaryota</taxon>
        <taxon>Fungi</taxon>
        <taxon>Dikarya</taxon>
        <taxon>Ascomycota</taxon>
        <taxon>Pezizomycotina</taxon>
        <taxon>Sordariomycetes</taxon>
        <taxon>Hypocreomycetidae</taxon>
        <taxon>Hypocreales</taxon>
        <taxon>Nectriaceae</taxon>
        <taxon>Fusarium</taxon>
        <taxon>Fusarium decemcellulare species complex</taxon>
    </lineage>
</organism>
<dbReference type="Proteomes" id="UP001148629">
    <property type="component" value="Unassembled WGS sequence"/>
</dbReference>
<proteinExistence type="predicted"/>
<evidence type="ECO:0000313" key="2">
    <source>
        <dbReference type="Proteomes" id="UP001148629"/>
    </source>
</evidence>
<comment type="caution">
    <text evidence="1">The sequence shown here is derived from an EMBL/GenBank/DDBJ whole genome shotgun (WGS) entry which is preliminary data.</text>
</comment>
<evidence type="ECO:0000313" key="1">
    <source>
        <dbReference type="EMBL" id="KAJ3542014.1"/>
    </source>
</evidence>
<protein>
    <submittedName>
        <fullName evidence="1">Uncharacterized protein</fullName>
    </submittedName>
</protein>
<gene>
    <name evidence="1" type="ORF">NM208_g4322</name>
</gene>
<accession>A0ACC1SL18</accession>
<reference evidence="1" key="1">
    <citation type="submission" date="2022-08" db="EMBL/GenBank/DDBJ databases">
        <title>Genome Sequence of Fusarium decemcellulare.</title>
        <authorList>
            <person name="Buettner E."/>
        </authorList>
    </citation>
    <scope>NUCLEOTIDE SEQUENCE</scope>
    <source>
        <strain evidence="1">Babe19</strain>
    </source>
</reference>
<dbReference type="EMBL" id="JANRMS010000319">
    <property type="protein sequence ID" value="KAJ3542014.1"/>
    <property type="molecule type" value="Genomic_DNA"/>
</dbReference>
<sequence>MKISMAKRDFEDFSGDVDANDRHPLELQAFERPPYATSKYDPPVQPSDDNALVCFGMAAGLTGHCCLNTPSYNIQNYPVRFRDNETFISTTHSDFRGRVASEFVYVTTALLGESALELEANVSISDETSGSFSKNKSSRMAGYSVPCTLEITIYGPIELFDDVGSFFEDHDLYLHDPTNCQRNVPYCNPHWFTTDSSIPRFTSQLSLEVVQPVAVEDIDTRPDLLDILNSKDDLAEAEQPQAIKTTLAKHQKQALTFMLQRENGWAWDGCRPDIWEIGTSRRGEEHYFHNRVSNTYQSDEPPQFYGGVIADPMGLGKTLSMIALIACDLQLDLRDPSSLSGADAEESSGRTLVIVPPPLLATWEEQLQEHVFPKSLPWVRHHGKSRLTDSSELEDTLIVLTTYHTVMREWGSGTGVNNSILFTTRWKRVILDEAHVIRNGESQMARSICSLDSVARWAVTGTPIQNKLGDLATLLKFLKVYPYMNKRAFEMDISHLWRSGQVEEAVKRLKRLSSCLLLRRPKGILQLPQRRDTQCIVQFTPDERILYEDIKAQAIAQIDQALFYSGDARVSSSFVNVLQKIEAMRMVCDLGLDYHSRHESSQSRGVREEDWPSIAQRVFNLQREAGQVQCQICSGTVDIVELNDNPHSNLSLYSRCLRFVSANAFESEETYSMPLSNLSGKLPTKVSALLKDLQKLPGGEKCVVFSTWKMTLNVVEAGLKQSSIPCLRFDGSVSQKDRQGVIDRFRKDPMIRVLLLTLSCGAVGLTLTEASRAYLMEPHWNPTVEDQALARIHRMGQTREVTTVRFIVQDSFEERVIEIQESKRDLAGILLNPHDGSKTETTVKPLEWLRRLL</sequence>
<keyword evidence="2" id="KW-1185">Reference proteome</keyword>